<evidence type="ECO:0000313" key="1">
    <source>
        <dbReference type="EMBL" id="KKN91253.1"/>
    </source>
</evidence>
<protein>
    <submittedName>
        <fullName evidence="1">Uncharacterized protein</fullName>
    </submittedName>
</protein>
<organism evidence="1">
    <name type="scientific">marine sediment metagenome</name>
    <dbReference type="NCBI Taxonomy" id="412755"/>
    <lineage>
        <taxon>unclassified sequences</taxon>
        <taxon>metagenomes</taxon>
        <taxon>ecological metagenomes</taxon>
    </lineage>
</organism>
<sequence length="73" mass="8474">MKHKKTIKAYVYCYSQNPIRWIWFCSPFLGVDMKGKTKTPVGAKRAAKRTIERMGYIAEVEILGPRTPKVKTR</sequence>
<gene>
    <name evidence="1" type="ORF">LCGC14_0221210</name>
</gene>
<dbReference type="EMBL" id="LAZR01000105">
    <property type="protein sequence ID" value="KKN91253.1"/>
    <property type="molecule type" value="Genomic_DNA"/>
</dbReference>
<dbReference type="AlphaFoldDB" id="A0A0F9XH58"/>
<name>A0A0F9XH58_9ZZZZ</name>
<accession>A0A0F9XH58</accession>
<comment type="caution">
    <text evidence="1">The sequence shown here is derived from an EMBL/GenBank/DDBJ whole genome shotgun (WGS) entry which is preliminary data.</text>
</comment>
<reference evidence="1" key="1">
    <citation type="journal article" date="2015" name="Nature">
        <title>Complex archaea that bridge the gap between prokaryotes and eukaryotes.</title>
        <authorList>
            <person name="Spang A."/>
            <person name="Saw J.H."/>
            <person name="Jorgensen S.L."/>
            <person name="Zaremba-Niedzwiedzka K."/>
            <person name="Martijn J."/>
            <person name="Lind A.E."/>
            <person name="van Eijk R."/>
            <person name="Schleper C."/>
            <person name="Guy L."/>
            <person name="Ettema T.J."/>
        </authorList>
    </citation>
    <scope>NUCLEOTIDE SEQUENCE</scope>
</reference>
<proteinExistence type="predicted"/>